<dbReference type="HOGENOM" id="CLU_3128231_0_0_1"/>
<proteinExistence type="predicted"/>
<reference evidence="1" key="1">
    <citation type="journal article" date="2011" name="PLoS Biol.">
        <title>Gene gain and loss during evolution of obligate parasitism in the white rust pathogen of Arabidopsis thaliana.</title>
        <authorList>
            <person name="Kemen E."/>
            <person name="Gardiner A."/>
            <person name="Schultz-Larsen T."/>
            <person name="Kemen A.C."/>
            <person name="Balmuth A.L."/>
            <person name="Robert-Seilaniantz A."/>
            <person name="Bailey K."/>
            <person name="Holub E."/>
            <person name="Studholme D.J."/>
            <person name="Maclean D."/>
            <person name="Jones J.D."/>
        </authorList>
    </citation>
    <scope>NUCLEOTIDE SEQUENCE</scope>
</reference>
<evidence type="ECO:0000313" key="1">
    <source>
        <dbReference type="EMBL" id="CCA27384.1"/>
    </source>
</evidence>
<dbReference type="AlphaFoldDB" id="F0X0T9"/>
<sequence>MAVFYVSEYDPIGYETDKNRGKTEGFLTEVYTGLLPADSYFAGIKTAFDE</sequence>
<dbReference type="EMBL" id="FR824555">
    <property type="protein sequence ID" value="CCA27384.1"/>
    <property type="molecule type" value="Genomic_DNA"/>
</dbReference>
<gene>
    <name evidence="1" type="primary">AlNc14C521G12033</name>
    <name evidence="1" type="ORF">ALNC14_135280</name>
</gene>
<reference evidence="1" key="2">
    <citation type="submission" date="2011-02" db="EMBL/GenBank/DDBJ databases">
        <authorList>
            <person name="MacLean D."/>
        </authorList>
    </citation>
    <scope>NUCLEOTIDE SEQUENCE</scope>
</reference>
<protein>
    <submittedName>
        <fullName evidence="1">AlNc14C521G12033 protein</fullName>
    </submittedName>
</protein>
<accession>F0X0T9</accession>
<organism evidence="1">
    <name type="scientific">Albugo laibachii Nc14</name>
    <dbReference type="NCBI Taxonomy" id="890382"/>
    <lineage>
        <taxon>Eukaryota</taxon>
        <taxon>Sar</taxon>
        <taxon>Stramenopiles</taxon>
        <taxon>Oomycota</taxon>
        <taxon>Peronosporomycetes</taxon>
        <taxon>Albuginales</taxon>
        <taxon>Albuginaceae</taxon>
        <taxon>Albugo</taxon>
    </lineage>
</organism>
<name>F0X0T9_9STRA</name>